<proteinExistence type="predicted"/>
<dbReference type="InterPro" id="IPR041664">
    <property type="entry name" value="AAA_16"/>
</dbReference>
<keyword evidence="3" id="KW-0614">Plasmid</keyword>
<dbReference type="EMBL" id="CP096567">
    <property type="protein sequence ID" value="UPU46640.1"/>
    <property type="molecule type" value="Genomic_DNA"/>
</dbReference>
<evidence type="ECO:0000313" key="3">
    <source>
        <dbReference type="EMBL" id="UPU46640.1"/>
    </source>
</evidence>
<feature type="coiled-coil region" evidence="1">
    <location>
        <begin position="684"/>
        <end position="711"/>
    </location>
</feature>
<keyword evidence="3" id="KW-0547">Nucleotide-binding</keyword>
<evidence type="ECO:0000256" key="1">
    <source>
        <dbReference type="SAM" id="Coils"/>
    </source>
</evidence>
<dbReference type="Proteomes" id="UP000831484">
    <property type="component" value="Plasmid pdjl-6-4"/>
</dbReference>
<sequence length="933" mass="103486">MRPELTDLLSMSHPVVVVTGDSGTGKSSILADHQIELSRGAAIAPPPVTCAFDSGALQVAILNGLVTALVTSMADRTAWRTIQNRLDTAGKEMVAEVGKSLAKAVTQEVMALVKARIGEHAGEGLAAFFKGLRQDTTADLRRDLQSRSDTNVVKLLVRLCDEVATVLKRDVILAIDECQRLTEDDQRALASLCIAPPKRARFVIAWSSAAHEARTGLTRLRDTGCGEIIVGGLSRADVETMLNRAGVTSANTDRVYFLSSGFPIIVEGLIGQLRSGGTLDEYTPPTAFVRSLEDALARLPGDAQIAARWLSVFELPPPESTITAYLDLTSTQWGVLRQSLERENILSVERNGQLWFHESRRSHLWDRMLSEGERFEIGQPAYSALLAQYRDDMSSSIGLMVPIAHTARFARDSQAANPQLAKILDLTSAQLAVLASMIEIEIIPLGDHDLRWTPPESALIYAHNIFGADRGDALAALPVLIEQEFIETADQTEQINADPNVTVTISADPTDECHIVLHGRIQDILGKTAIPQITGRIVHEHFEALRLESSLVLTDPGRSDAIELIRNANNQPFYRFNPLRRTVYPMMAVWVDYGGHPISMAAIFNRDTERQKAKKAAISVDEVSYGRRVKTVRTFEDQMSTIPSMRLFKAVYLATGRPVEGNREGTRNWQMVNDGPPLPISEYVQRQITLADILRTRVDDLEQEVYALRELRGAAVGQAPDDTYFFVELRGSTRVVEMTPEHIALLQDDLPFRFARLEHHLTLRPGERTHHITERIQPSGLIDDPAVTLLNDFWETAREFNEHQPRRRIKMQKGSLTQLVRDTHIRDTTLARTLSEQLTIGGARGHRPQHALRVAVHPGSASVPPLVAYTQPIGSPTDVQVRFAPRSSQPRDMKELHSQMFGDETQEELYGDDAHSTVAGLLGYDTDEIELIQ</sequence>
<reference evidence="4" key="1">
    <citation type="journal article" date="2022" name="Environ. Microbiol.">
        <title>Functional analysis, diversity, and distribution of carbendazim hydrolases MheI and CbmA, responsible for the initial step in carbendazim degradation.</title>
        <authorList>
            <person name="Zhang M."/>
            <person name="Bai X."/>
            <person name="Li Q."/>
            <person name="Zhang L."/>
            <person name="Zhu Q."/>
            <person name="Gao S."/>
            <person name="Ke Z."/>
            <person name="Jiang M."/>
            <person name="Hu J."/>
            <person name="Qiu J."/>
            <person name="Hong Q."/>
        </authorList>
    </citation>
    <scope>NUCLEOTIDE SEQUENCE [LARGE SCALE GENOMIC DNA]</scope>
    <source>
        <strain evidence="4">djl-6</strain>
    </source>
</reference>
<dbReference type="GO" id="GO:0005524">
    <property type="term" value="F:ATP binding"/>
    <property type="evidence" value="ECO:0007669"/>
    <property type="project" value="UniProtKB-KW"/>
</dbReference>
<name>A0AB38RNE1_RHOSG</name>
<evidence type="ECO:0000313" key="4">
    <source>
        <dbReference type="Proteomes" id="UP000831484"/>
    </source>
</evidence>
<keyword evidence="1" id="KW-0175">Coiled coil</keyword>
<evidence type="ECO:0000259" key="2">
    <source>
        <dbReference type="Pfam" id="PF13191"/>
    </source>
</evidence>
<protein>
    <submittedName>
        <fullName evidence="3">ATP-binding protein</fullName>
    </submittedName>
</protein>
<feature type="domain" description="Orc1-like AAA ATPase" evidence="2">
    <location>
        <begin position="12"/>
        <end position="198"/>
    </location>
</feature>
<gene>
    <name evidence="3" type="ORF">M0639_33560</name>
</gene>
<accession>A0AB38RNE1</accession>
<organism evidence="3 4">
    <name type="scientific">Rhodococcus qingshengii JCM 15477</name>
    <dbReference type="NCBI Taxonomy" id="1303681"/>
    <lineage>
        <taxon>Bacteria</taxon>
        <taxon>Bacillati</taxon>
        <taxon>Actinomycetota</taxon>
        <taxon>Actinomycetes</taxon>
        <taxon>Mycobacteriales</taxon>
        <taxon>Nocardiaceae</taxon>
        <taxon>Rhodococcus</taxon>
        <taxon>Rhodococcus erythropolis group</taxon>
    </lineage>
</organism>
<dbReference type="PROSITE" id="PS00675">
    <property type="entry name" value="SIGMA54_INTERACT_1"/>
    <property type="match status" value="1"/>
</dbReference>
<dbReference type="InterPro" id="IPR027417">
    <property type="entry name" value="P-loop_NTPase"/>
</dbReference>
<dbReference type="InterPro" id="IPR025662">
    <property type="entry name" value="Sigma_54_int_dom_ATP-bd_1"/>
</dbReference>
<dbReference type="RefSeq" id="WP_058037326.1">
    <property type="nucleotide sequence ID" value="NZ_CP096567.1"/>
</dbReference>
<dbReference type="SUPFAM" id="SSF52540">
    <property type="entry name" value="P-loop containing nucleoside triphosphate hydrolases"/>
    <property type="match status" value="1"/>
</dbReference>
<dbReference type="Pfam" id="PF13191">
    <property type="entry name" value="AAA_16"/>
    <property type="match status" value="1"/>
</dbReference>
<dbReference type="AlphaFoldDB" id="A0AB38RNE1"/>
<geneLocation type="plasmid" evidence="3 4">
    <name>pdjl-6-4</name>
</geneLocation>
<keyword evidence="4" id="KW-1185">Reference proteome</keyword>
<keyword evidence="3" id="KW-0067">ATP-binding</keyword>